<proteinExistence type="predicted"/>
<evidence type="ECO:0000313" key="3">
    <source>
        <dbReference type="Proteomes" id="UP000721844"/>
    </source>
</evidence>
<dbReference type="InterPro" id="IPR050967">
    <property type="entry name" value="Thiamine_Salvage_TenA"/>
</dbReference>
<reference evidence="2 3" key="1">
    <citation type="journal article" date="2021" name="Microorganisms">
        <title>Acidisoma silvae sp. nov. and Acidisomacellulosilytica sp. nov., Two Acidophilic Bacteria Isolated from Decaying Wood, Hydrolyzing Cellulose and Producing Poly-3-hydroxybutyrate.</title>
        <authorList>
            <person name="Mieszkin S."/>
            <person name="Pouder E."/>
            <person name="Uroz S."/>
            <person name="Simon-Colin C."/>
            <person name="Alain K."/>
        </authorList>
    </citation>
    <scope>NUCLEOTIDE SEQUENCE [LARGE SCALE GENOMIC DNA]</scope>
    <source>
        <strain evidence="2 3">HW T5.17</strain>
    </source>
</reference>
<dbReference type="InterPro" id="IPR016084">
    <property type="entry name" value="Haem_Oase-like_multi-hlx"/>
</dbReference>
<dbReference type="CDD" id="cd19367">
    <property type="entry name" value="TenA_C_ScTHI20-like"/>
    <property type="match status" value="1"/>
</dbReference>
<gene>
    <name evidence="2" type="ORF">ACELLULO517_04590</name>
</gene>
<dbReference type="AlphaFoldDB" id="A0A963Z0C5"/>
<organism evidence="2 3">
    <name type="scientific">Acidisoma cellulosilyticum</name>
    <dbReference type="NCBI Taxonomy" id="2802395"/>
    <lineage>
        <taxon>Bacteria</taxon>
        <taxon>Pseudomonadati</taxon>
        <taxon>Pseudomonadota</taxon>
        <taxon>Alphaproteobacteria</taxon>
        <taxon>Acetobacterales</taxon>
        <taxon>Acidocellaceae</taxon>
        <taxon>Acidisoma</taxon>
    </lineage>
</organism>
<keyword evidence="3" id="KW-1185">Reference proteome</keyword>
<dbReference type="GO" id="GO:0005829">
    <property type="term" value="C:cytosol"/>
    <property type="evidence" value="ECO:0007669"/>
    <property type="project" value="TreeGrafter"/>
</dbReference>
<dbReference type="Pfam" id="PF03070">
    <property type="entry name" value="TENA_THI-4"/>
    <property type="match status" value="1"/>
</dbReference>
<dbReference type="SUPFAM" id="SSF48613">
    <property type="entry name" value="Heme oxygenase-like"/>
    <property type="match status" value="1"/>
</dbReference>
<dbReference type="InterPro" id="IPR004305">
    <property type="entry name" value="Thiaminase-2/PQQC"/>
</dbReference>
<sequence>MLSDTAGPALDFDFGLFGRLRRDAATEWRSYIAHPFVKALGRGTLPQPWFQNFLIQDYLYLIQYARGYALAAYKSESLAELVSANRTMTALLDVEMPLHVSYCRDWGISQAELEGAAPDLRMTAYANFFLERGASGDRLDLEIALAPCLMGYAEIAELILADPETVLEGNPYEPWISSYSGAEYRATVAQSIIDLDAFGQRRGADARYASLLQTFRTASALEAQFWEIGWQHGTDESAGSKA</sequence>
<dbReference type="Proteomes" id="UP000721844">
    <property type="component" value="Unassembled WGS sequence"/>
</dbReference>
<evidence type="ECO:0000313" key="2">
    <source>
        <dbReference type="EMBL" id="MCB8879500.1"/>
    </source>
</evidence>
<dbReference type="PANTHER" id="PTHR43198:SF2">
    <property type="entry name" value="SI:CH1073-67J19.1-RELATED"/>
    <property type="match status" value="1"/>
</dbReference>
<dbReference type="Gene3D" id="1.20.910.10">
    <property type="entry name" value="Heme oxygenase-like"/>
    <property type="match status" value="1"/>
</dbReference>
<name>A0A963Z0C5_9PROT</name>
<dbReference type="EMBL" id="JAESVA010000002">
    <property type="protein sequence ID" value="MCB8879500.1"/>
    <property type="molecule type" value="Genomic_DNA"/>
</dbReference>
<dbReference type="PANTHER" id="PTHR43198">
    <property type="entry name" value="BIFUNCTIONAL TH2 PROTEIN"/>
    <property type="match status" value="1"/>
</dbReference>
<protein>
    <submittedName>
        <fullName evidence="2">TenA family protein</fullName>
    </submittedName>
</protein>
<evidence type="ECO:0000259" key="1">
    <source>
        <dbReference type="Pfam" id="PF03070"/>
    </source>
</evidence>
<feature type="domain" description="Thiaminase-2/PQQC" evidence="1">
    <location>
        <begin position="26"/>
        <end position="229"/>
    </location>
</feature>
<accession>A0A963Z0C5</accession>
<comment type="caution">
    <text evidence="2">The sequence shown here is derived from an EMBL/GenBank/DDBJ whole genome shotgun (WGS) entry which is preliminary data.</text>
</comment>